<name>A0A6P6GAG9_ZIZJJ</name>
<feature type="repeat" description="ANK" evidence="7">
    <location>
        <begin position="96"/>
        <end position="118"/>
    </location>
</feature>
<dbReference type="SUPFAM" id="SSF48403">
    <property type="entry name" value="Ankyrin repeat"/>
    <property type="match status" value="1"/>
</dbReference>
<reference evidence="11" key="1">
    <citation type="submission" date="2025-08" db="UniProtKB">
        <authorList>
            <consortium name="RefSeq"/>
        </authorList>
    </citation>
    <scope>IDENTIFICATION</scope>
    <source>
        <tissue evidence="11">Seedling</tissue>
    </source>
</reference>
<dbReference type="Pfam" id="PF13962">
    <property type="entry name" value="PGG"/>
    <property type="match status" value="1"/>
</dbReference>
<dbReference type="InParanoid" id="A0A6P6GAG9"/>
<feature type="transmembrane region" description="Helical" evidence="8">
    <location>
        <begin position="489"/>
        <end position="514"/>
    </location>
</feature>
<dbReference type="GO" id="GO:0005886">
    <property type="term" value="C:plasma membrane"/>
    <property type="evidence" value="ECO:0007669"/>
    <property type="project" value="TreeGrafter"/>
</dbReference>
<keyword evidence="10" id="KW-1185">Reference proteome</keyword>
<feature type="repeat" description="ANK" evidence="7">
    <location>
        <begin position="211"/>
        <end position="244"/>
    </location>
</feature>
<feature type="repeat" description="ANK" evidence="7">
    <location>
        <begin position="246"/>
        <end position="278"/>
    </location>
</feature>
<keyword evidence="4 8" id="KW-1133">Transmembrane helix</keyword>
<dbReference type="KEGG" id="zju:112492248"/>
<dbReference type="InterPro" id="IPR036770">
    <property type="entry name" value="Ankyrin_rpt-contain_sf"/>
</dbReference>
<dbReference type="Proteomes" id="UP001652623">
    <property type="component" value="Chromosome 3"/>
</dbReference>
<comment type="subcellular location">
    <subcellularLocation>
        <location evidence="1">Membrane</location>
        <topology evidence="1">Multi-pass membrane protein</topology>
    </subcellularLocation>
</comment>
<dbReference type="AlphaFoldDB" id="A0A6P6GAG9"/>
<sequence length="603" mass="67242">MSSSTIENAIAEEASLGDPTEIITGLAPALYNAAVKGEIEPFKDKAEQLHLLLTPTKNTVLHIHIMSFTRESNGSLSFVENILKLNSPLLRQVNNNGDAPLHIAARLGHFNMARFLIQYAKSFYVEIESEVERTRILLEMTNDGKETALHEAVRYDHVYVVKFLLCEDGDFPYSSNAAGETPLYLAAERGNAFLVSHILELCTSPAHGGPNGRTALHAAVLHNNEEMTQKILDKKGALVTKEADNQGWTALHYAAYFGYHGIVKMLLQFNTSVAYVADKQSKRTALHIAAGRGHIDTIKEIINLCPDCSELVDNRGWNVFHFAVESNSDRVVSVMLEFPWLRNLLNHKDKEGNTPLHRIASSHSIIYCLIDNNRVDKMAFNNENLSALDLVLKSEEKIAKREVVKHLEKYGAKRGFRSIIFKEDCEEAREKEYKSLITEIEKSQESHVIVAALVATVTFAAGFTMPGGYNGTEGPENGNAILARKTAFQAFMITNTVAMVLSISAVFIHLSLALHKDKTMFLVYFGLAYLLILFAMGSMVIAFITGTYAVLEHSPGLAITSCIIACFFFLLYYRELKYRIGSTIKEYVQENADKVVPAWILTR</sequence>
<feature type="domain" description="PGG" evidence="9">
    <location>
        <begin position="440"/>
        <end position="550"/>
    </location>
</feature>
<protein>
    <submittedName>
        <fullName evidence="11">Protein ACCELERATED CELL DEATH 6</fullName>
    </submittedName>
</protein>
<feature type="transmembrane region" description="Helical" evidence="8">
    <location>
        <begin position="556"/>
        <end position="573"/>
    </location>
</feature>
<keyword evidence="6 8" id="KW-0472">Membrane</keyword>
<dbReference type="PANTHER" id="PTHR24186:SF53">
    <property type="entry name" value="PGG DOMAIN-CONTAINING PROTEIN"/>
    <property type="match status" value="1"/>
</dbReference>
<evidence type="ECO:0000256" key="2">
    <source>
        <dbReference type="ARBA" id="ARBA00022692"/>
    </source>
</evidence>
<keyword evidence="3" id="KW-0677">Repeat</keyword>
<evidence type="ECO:0000256" key="3">
    <source>
        <dbReference type="ARBA" id="ARBA00022737"/>
    </source>
</evidence>
<dbReference type="PROSITE" id="PS50088">
    <property type="entry name" value="ANK_REPEAT"/>
    <property type="match status" value="3"/>
</dbReference>
<proteinExistence type="predicted"/>
<organism evidence="10 11">
    <name type="scientific">Ziziphus jujuba</name>
    <name type="common">Chinese jujube</name>
    <name type="synonym">Ziziphus sativa</name>
    <dbReference type="NCBI Taxonomy" id="326968"/>
    <lineage>
        <taxon>Eukaryota</taxon>
        <taxon>Viridiplantae</taxon>
        <taxon>Streptophyta</taxon>
        <taxon>Embryophyta</taxon>
        <taxon>Tracheophyta</taxon>
        <taxon>Spermatophyta</taxon>
        <taxon>Magnoliopsida</taxon>
        <taxon>eudicotyledons</taxon>
        <taxon>Gunneridae</taxon>
        <taxon>Pentapetalae</taxon>
        <taxon>rosids</taxon>
        <taxon>fabids</taxon>
        <taxon>Rosales</taxon>
        <taxon>Rhamnaceae</taxon>
        <taxon>Paliureae</taxon>
        <taxon>Ziziphus</taxon>
    </lineage>
</organism>
<dbReference type="InterPro" id="IPR026961">
    <property type="entry name" value="PGG_dom"/>
</dbReference>
<evidence type="ECO:0000256" key="4">
    <source>
        <dbReference type="ARBA" id="ARBA00022989"/>
    </source>
</evidence>
<keyword evidence="2 8" id="KW-0812">Transmembrane</keyword>
<dbReference type="Gene3D" id="1.25.40.20">
    <property type="entry name" value="Ankyrin repeat-containing domain"/>
    <property type="match status" value="1"/>
</dbReference>
<evidence type="ECO:0000256" key="1">
    <source>
        <dbReference type="ARBA" id="ARBA00004141"/>
    </source>
</evidence>
<dbReference type="InterPro" id="IPR002110">
    <property type="entry name" value="Ankyrin_rpt"/>
</dbReference>
<keyword evidence="5 7" id="KW-0040">ANK repeat</keyword>
<evidence type="ECO:0000256" key="5">
    <source>
        <dbReference type="ARBA" id="ARBA00023043"/>
    </source>
</evidence>
<evidence type="ECO:0000259" key="9">
    <source>
        <dbReference type="Pfam" id="PF13962"/>
    </source>
</evidence>
<dbReference type="PROSITE" id="PS50297">
    <property type="entry name" value="ANK_REP_REGION"/>
    <property type="match status" value="3"/>
</dbReference>
<evidence type="ECO:0000256" key="8">
    <source>
        <dbReference type="SAM" id="Phobius"/>
    </source>
</evidence>
<evidence type="ECO:0000313" key="11">
    <source>
        <dbReference type="RefSeq" id="XP_024931139.3"/>
    </source>
</evidence>
<dbReference type="PANTHER" id="PTHR24186">
    <property type="entry name" value="PROTEIN PHOSPHATASE 1 REGULATORY SUBUNIT"/>
    <property type="match status" value="1"/>
</dbReference>
<accession>A0A6P6GAG9</accession>
<dbReference type="SMART" id="SM00248">
    <property type="entry name" value="ANK"/>
    <property type="match status" value="9"/>
</dbReference>
<dbReference type="GeneID" id="112492248"/>
<evidence type="ECO:0000313" key="10">
    <source>
        <dbReference type="Proteomes" id="UP001652623"/>
    </source>
</evidence>
<dbReference type="Pfam" id="PF12796">
    <property type="entry name" value="Ank_2"/>
    <property type="match status" value="3"/>
</dbReference>
<gene>
    <name evidence="11" type="primary">LOC112492248</name>
</gene>
<evidence type="ECO:0000256" key="7">
    <source>
        <dbReference type="PROSITE-ProRule" id="PRU00023"/>
    </source>
</evidence>
<evidence type="ECO:0000256" key="6">
    <source>
        <dbReference type="ARBA" id="ARBA00023136"/>
    </source>
</evidence>
<dbReference type="RefSeq" id="XP_024931139.3">
    <property type="nucleotide sequence ID" value="XM_025075371.3"/>
</dbReference>
<feature type="transmembrane region" description="Helical" evidence="8">
    <location>
        <begin position="521"/>
        <end position="544"/>
    </location>
</feature>